<feature type="compositionally biased region" description="Basic and acidic residues" evidence="1">
    <location>
        <begin position="408"/>
        <end position="417"/>
    </location>
</feature>
<feature type="transmembrane region" description="Helical" evidence="2">
    <location>
        <begin position="191"/>
        <end position="214"/>
    </location>
</feature>
<gene>
    <name evidence="3" type="ORF">SPPG_01572</name>
</gene>
<feature type="compositionally biased region" description="Low complexity" evidence="1">
    <location>
        <begin position="56"/>
        <end position="87"/>
    </location>
</feature>
<feature type="region of interest" description="Disordered" evidence="1">
    <location>
        <begin position="161"/>
        <end position="181"/>
    </location>
</feature>
<keyword evidence="2" id="KW-1133">Transmembrane helix</keyword>
<name>A0A0L0HST8_SPIPD</name>
<keyword evidence="2" id="KW-0812">Transmembrane</keyword>
<evidence type="ECO:0000256" key="2">
    <source>
        <dbReference type="SAM" id="Phobius"/>
    </source>
</evidence>
<feature type="region of interest" description="Disordered" evidence="1">
    <location>
        <begin position="393"/>
        <end position="424"/>
    </location>
</feature>
<feature type="compositionally biased region" description="Polar residues" evidence="1">
    <location>
        <begin position="393"/>
        <end position="402"/>
    </location>
</feature>
<reference evidence="3 4" key="1">
    <citation type="submission" date="2009-08" db="EMBL/GenBank/DDBJ databases">
        <title>The Genome Sequence of Spizellomyces punctatus strain DAOM BR117.</title>
        <authorList>
            <consortium name="The Broad Institute Genome Sequencing Platform"/>
            <person name="Russ C."/>
            <person name="Cuomo C."/>
            <person name="Shea T."/>
            <person name="Young S.K."/>
            <person name="Zeng Q."/>
            <person name="Koehrsen M."/>
            <person name="Haas B."/>
            <person name="Borodovsky M."/>
            <person name="Guigo R."/>
            <person name="Alvarado L."/>
            <person name="Berlin A."/>
            <person name="Bochicchio J."/>
            <person name="Borenstein D."/>
            <person name="Chapman S."/>
            <person name="Chen Z."/>
            <person name="Engels R."/>
            <person name="Freedman E."/>
            <person name="Gellesch M."/>
            <person name="Goldberg J."/>
            <person name="Griggs A."/>
            <person name="Gujja S."/>
            <person name="Heiman D."/>
            <person name="Hepburn T."/>
            <person name="Howarth C."/>
            <person name="Jen D."/>
            <person name="Larson L."/>
            <person name="Lewis B."/>
            <person name="Mehta T."/>
            <person name="Park D."/>
            <person name="Pearson M."/>
            <person name="Roberts A."/>
            <person name="Saif S."/>
            <person name="Shenoy N."/>
            <person name="Sisk P."/>
            <person name="Stolte C."/>
            <person name="Sykes S."/>
            <person name="Thomson T."/>
            <person name="Walk T."/>
            <person name="White J."/>
            <person name="Yandava C."/>
            <person name="Burger G."/>
            <person name="Gray M.W."/>
            <person name="Holland P.W.H."/>
            <person name="King N."/>
            <person name="Lang F.B.F."/>
            <person name="Roger A.J."/>
            <person name="Ruiz-Trillo I."/>
            <person name="Lander E."/>
            <person name="Nusbaum C."/>
        </authorList>
    </citation>
    <scope>NUCLEOTIDE SEQUENCE [LARGE SCALE GENOMIC DNA]</scope>
    <source>
        <strain evidence="3 4">DAOM BR117</strain>
    </source>
</reference>
<dbReference type="EMBL" id="KQ257451">
    <property type="protein sequence ID" value="KND04137.1"/>
    <property type="molecule type" value="Genomic_DNA"/>
</dbReference>
<feature type="region of interest" description="Disordered" evidence="1">
    <location>
        <begin position="447"/>
        <end position="488"/>
    </location>
</feature>
<dbReference type="GeneID" id="27685224"/>
<protein>
    <submittedName>
        <fullName evidence="3">Uncharacterized protein</fullName>
    </submittedName>
</protein>
<sequence length="585" mass="62630">MPNFGARRGKRRFSVCNFSASRREIAHFVAVTIPLLLMVVPITAEGVGAIGEQAHSPSPSVGSRSGRQRPSQNRTLSPTPTSRPSISTKVIVPEITSGISAPTEIVDTTSLPIDFEITVTALPIPASPPEFFKSLVNPHGFHRTGHRSWLPETTMSAFTKEPATETTTPLPTSTAISNKSTGNTVLSRPSLISIATVVPLLVIIICALLGWCFYRRRIRARPNMASNDDDTKSLTYDAADDLADAVMVETIPTKTSKSTLFGKMDFRSVASSVETGLHTMSSSISSIGSSWRGRMKLAETPTLPDILRTPQSPLAFLSPHSLDLENGQVEPDLVVQDYILCLSRSSCEDAVPINPFADVQEINTDVKIYRHLTQVNKEDSVVTIVNVEPTCGSGTSLQTARLRQSPPRGERAVDSRKRLSPSLKSPPPAILCIKNGDAKGVLRDCASRRSAHGPGPMAAPTREERRQSGRCRSMSSYQRPCSTPSTIDGDRYRLGSTGYSTPLTRGTAALNRCPSNSSTCTKATTATGGSGSSAASRYLCRQCLNVLADGCTKGTCKACLRDASSDVSVISVESGGSEGSLSNFL</sequence>
<dbReference type="RefSeq" id="XP_016612176.1">
    <property type="nucleotide sequence ID" value="XM_016749889.1"/>
</dbReference>
<dbReference type="OrthoDB" id="10381623at2759"/>
<feature type="compositionally biased region" description="Low complexity" evidence="1">
    <location>
        <begin position="161"/>
        <end position="175"/>
    </location>
</feature>
<dbReference type="AlphaFoldDB" id="A0A0L0HST8"/>
<feature type="region of interest" description="Disordered" evidence="1">
    <location>
        <begin position="51"/>
        <end position="87"/>
    </location>
</feature>
<evidence type="ECO:0000256" key="1">
    <source>
        <dbReference type="SAM" id="MobiDB-lite"/>
    </source>
</evidence>
<organism evidence="3 4">
    <name type="scientific">Spizellomyces punctatus (strain DAOM BR117)</name>
    <dbReference type="NCBI Taxonomy" id="645134"/>
    <lineage>
        <taxon>Eukaryota</taxon>
        <taxon>Fungi</taxon>
        <taxon>Fungi incertae sedis</taxon>
        <taxon>Chytridiomycota</taxon>
        <taxon>Chytridiomycota incertae sedis</taxon>
        <taxon>Chytridiomycetes</taxon>
        <taxon>Spizellomycetales</taxon>
        <taxon>Spizellomycetaceae</taxon>
        <taxon>Spizellomyces</taxon>
    </lineage>
</organism>
<dbReference type="Proteomes" id="UP000053201">
    <property type="component" value="Unassembled WGS sequence"/>
</dbReference>
<evidence type="ECO:0000313" key="3">
    <source>
        <dbReference type="EMBL" id="KND04137.1"/>
    </source>
</evidence>
<keyword evidence="2" id="KW-0472">Membrane</keyword>
<evidence type="ECO:0000313" key="4">
    <source>
        <dbReference type="Proteomes" id="UP000053201"/>
    </source>
</evidence>
<dbReference type="RefSeq" id="XP_016612175.1">
    <property type="nucleotide sequence ID" value="XM_016749888.1"/>
</dbReference>
<feature type="compositionally biased region" description="Polar residues" evidence="1">
    <location>
        <begin position="473"/>
        <end position="486"/>
    </location>
</feature>
<dbReference type="EMBL" id="KQ257451">
    <property type="protein sequence ID" value="KND04136.1"/>
    <property type="molecule type" value="Genomic_DNA"/>
</dbReference>
<proteinExistence type="predicted"/>
<accession>A0A0L0HST8</accession>
<dbReference type="VEuPathDB" id="FungiDB:SPPG_01572"/>
<keyword evidence="4" id="KW-1185">Reference proteome</keyword>